<name>A0A139HUE6_9PEZI</name>
<feature type="compositionally biased region" description="Basic and acidic residues" evidence="1">
    <location>
        <begin position="56"/>
        <end position="70"/>
    </location>
</feature>
<feature type="region of interest" description="Disordered" evidence="1">
    <location>
        <begin position="28"/>
        <end position="70"/>
    </location>
</feature>
<accession>A0A139HUE6</accession>
<evidence type="ECO:0000313" key="3">
    <source>
        <dbReference type="Proteomes" id="UP000070133"/>
    </source>
</evidence>
<evidence type="ECO:0000256" key="1">
    <source>
        <dbReference type="SAM" id="MobiDB-lite"/>
    </source>
</evidence>
<dbReference type="Proteomes" id="UP000070133">
    <property type="component" value="Unassembled WGS sequence"/>
</dbReference>
<protein>
    <submittedName>
        <fullName evidence="2">Uncharacterized protein</fullName>
    </submittedName>
</protein>
<dbReference type="AlphaFoldDB" id="A0A139HUE6"/>
<proteinExistence type="predicted"/>
<organism evidence="2 3">
    <name type="scientific">Pseudocercospora eumusae</name>
    <dbReference type="NCBI Taxonomy" id="321146"/>
    <lineage>
        <taxon>Eukaryota</taxon>
        <taxon>Fungi</taxon>
        <taxon>Dikarya</taxon>
        <taxon>Ascomycota</taxon>
        <taxon>Pezizomycotina</taxon>
        <taxon>Dothideomycetes</taxon>
        <taxon>Dothideomycetidae</taxon>
        <taxon>Mycosphaerellales</taxon>
        <taxon>Mycosphaerellaceae</taxon>
        <taxon>Pseudocercospora</taxon>
    </lineage>
</organism>
<dbReference type="OrthoDB" id="3641283at2759"/>
<sequence length="70" mass="7921">MAKVHQHIKVRRDTMFDDELPSAYSTIASSASSRGYSPKQRPVVVVHKPSGINPDDDPRSTDIMNEKIRR</sequence>
<gene>
    <name evidence="2" type="ORF">AC578_1364</name>
</gene>
<keyword evidence="3" id="KW-1185">Reference proteome</keyword>
<comment type="caution">
    <text evidence="2">The sequence shown here is derived from an EMBL/GenBank/DDBJ whole genome shotgun (WGS) entry which is preliminary data.</text>
</comment>
<reference evidence="2" key="1">
    <citation type="submission" date="2015-07" db="EMBL/GenBank/DDBJ databases">
        <title>Comparative genomics of the Sigatoka disease complex on banana suggests a link between parallel evolutionary changes in Pseudocercospora fijiensis and Pseudocercospora eumusae and increased virulence on the banana host.</title>
        <authorList>
            <person name="Chang T.-C."/>
            <person name="Salvucci A."/>
            <person name="Crous P.W."/>
            <person name="Stergiopoulos I."/>
        </authorList>
    </citation>
    <scope>NUCLEOTIDE SEQUENCE [LARGE SCALE GENOMIC DNA]</scope>
    <source>
        <strain evidence="2">CBS 114824</strain>
    </source>
</reference>
<dbReference type="EMBL" id="LFZN01000008">
    <property type="protein sequence ID" value="KXT06078.1"/>
    <property type="molecule type" value="Genomic_DNA"/>
</dbReference>
<evidence type="ECO:0000313" key="2">
    <source>
        <dbReference type="EMBL" id="KXT06078.1"/>
    </source>
</evidence>